<comment type="similarity">
    <text evidence="2">Belongs to the cytochrome P450 family.</text>
</comment>
<dbReference type="GO" id="GO:0004497">
    <property type="term" value="F:monooxygenase activity"/>
    <property type="evidence" value="ECO:0007669"/>
    <property type="project" value="UniProtKB-KW"/>
</dbReference>
<keyword evidence="3 11" id="KW-0349">Heme</keyword>
<dbReference type="GO" id="GO:0005506">
    <property type="term" value="F:iron ion binding"/>
    <property type="evidence" value="ECO:0007669"/>
    <property type="project" value="InterPro"/>
</dbReference>
<evidence type="ECO:0000313" key="12">
    <source>
        <dbReference type="EMBL" id="KAG6497738.1"/>
    </source>
</evidence>
<keyword evidence="6" id="KW-1133">Transmembrane helix</keyword>
<evidence type="ECO:0000256" key="6">
    <source>
        <dbReference type="ARBA" id="ARBA00022989"/>
    </source>
</evidence>
<evidence type="ECO:0000256" key="10">
    <source>
        <dbReference type="ARBA" id="ARBA00023136"/>
    </source>
</evidence>
<evidence type="ECO:0000256" key="8">
    <source>
        <dbReference type="ARBA" id="ARBA00023004"/>
    </source>
</evidence>
<evidence type="ECO:0000256" key="5">
    <source>
        <dbReference type="ARBA" id="ARBA00022723"/>
    </source>
</evidence>
<dbReference type="EMBL" id="JACMSC010000012">
    <property type="protein sequence ID" value="KAG6497738.1"/>
    <property type="molecule type" value="Genomic_DNA"/>
</dbReference>
<dbReference type="PROSITE" id="PS00086">
    <property type="entry name" value="CYTOCHROME_P450"/>
    <property type="match status" value="1"/>
</dbReference>
<feature type="binding site" description="axial binding residue" evidence="11">
    <location>
        <position position="469"/>
    </location>
    <ligand>
        <name>heme</name>
        <dbReference type="ChEBI" id="CHEBI:30413"/>
    </ligand>
    <ligandPart>
        <name>Fe</name>
        <dbReference type="ChEBI" id="CHEBI:18248"/>
    </ligandPart>
</feature>
<dbReference type="GO" id="GO:0008202">
    <property type="term" value="P:steroid metabolic process"/>
    <property type="evidence" value="ECO:0007669"/>
    <property type="project" value="UniProtKB-ARBA"/>
</dbReference>
<dbReference type="GO" id="GO:0016020">
    <property type="term" value="C:membrane"/>
    <property type="evidence" value="ECO:0007669"/>
    <property type="project" value="UniProtKB-SubCell"/>
</dbReference>
<dbReference type="PANTHER" id="PTHR24282:SF135">
    <property type="entry name" value="CYTOCHROME P450 709B2"/>
    <property type="match status" value="1"/>
</dbReference>
<proteinExistence type="inferred from homology"/>
<keyword evidence="5 11" id="KW-0479">Metal-binding</keyword>
<dbReference type="Proteomes" id="UP000734854">
    <property type="component" value="Unassembled WGS sequence"/>
</dbReference>
<dbReference type="GO" id="GO:0016705">
    <property type="term" value="F:oxidoreductase activity, acting on paired donors, with incorporation or reduction of molecular oxygen"/>
    <property type="evidence" value="ECO:0007669"/>
    <property type="project" value="InterPro"/>
</dbReference>
<protein>
    <recommendedName>
        <fullName evidence="14">Cytochrome P450</fullName>
    </recommendedName>
</protein>
<comment type="cofactor">
    <cofactor evidence="11">
        <name>heme</name>
        <dbReference type="ChEBI" id="CHEBI:30413"/>
    </cofactor>
</comment>
<dbReference type="GO" id="GO:0020037">
    <property type="term" value="F:heme binding"/>
    <property type="evidence" value="ECO:0007669"/>
    <property type="project" value="InterPro"/>
</dbReference>
<evidence type="ECO:0000256" key="3">
    <source>
        <dbReference type="ARBA" id="ARBA00022617"/>
    </source>
</evidence>
<name>A0A8J5KRY1_ZINOF</name>
<dbReference type="InterPro" id="IPR001128">
    <property type="entry name" value="Cyt_P450"/>
</dbReference>
<dbReference type="SUPFAM" id="SSF48264">
    <property type="entry name" value="Cytochrome P450"/>
    <property type="match status" value="2"/>
</dbReference>
<comment type="subcellular location">
    <subcellularLocation>
        <location evidence="1">Membrane</location>
        <topology evidence="1">Single-pass membrane protein</topology>
    </subcellularLocation>
</comment>
<evidence type="ECO:0000256" key="7">
    <source>
        <dbReference type="ARBA" id="ARBA00023002"/>
    </source>
</evidence>
<evidence type="ECO:0000256" key="1">
    <source>
        <dbReference type="ARBA" id="ARBA00004167"/>
    </source>
</evidence>
<evidence type="ECO:0000313" key="13">
    <source>
        <dbReference type="Proteomes" id="UP000734854"/>
    </source>
</evidence>
<evidence type="ECO:0000256" key="2">
    <source>
        <dbReference type="ARBA" id="ARBA00010617"/>
    </source>
</evidence>
<evidence type="ECO:0000256" key="11">
    <source>
        <dbReference type="PIRSR" id="PIRSR602401-1"/>
    </source>
</evidence>
<comment type="caution">
    <text evidence="12">The sequence shown here is derived from an EMBL/GenBank/DDBJ whole genome shotgun (WGS) entry which is preliminary data.</text>
</comment>
<dbReference type="InterPro" id="IPR050665">
    <property type="entry name" value="Cytochrome_P450_Monooxygen"/>
</dbReference>
<dbReference type="AlphaFoldDB" id="A0A8J5KRY1"/>
<dbReference type="InterPro" id="IPR036396">
    <property type="entry name" value="Cyt_P450_sf"/>
</dbReference>
<dbReference type="PRINTS" id="PR00463">
    <property type="entry name" value="EP450I"/>
</dbReference>
<dbReference type="InterPro" id="IPR002401">
    <property type="entry name" value="Cyt_P450_E_grp-I"/>
</dbReference>
<keyword evidence="8 11" id="KW-0408">Iron</keyword>
<evidence type="ECO:0008006" key="14">
    <source>
        <dbReference type="Google" id="ProtNLM"/>
    </source>
</evidence>
<sequence>MISGRLNRPVKRMGLVLGALSLVLISILGRILFRQIWRPYAITNDFRKQGVTGPSYRFWSGSIEEIKSLKKAGSDLILENDCHDITKRVIVHYREWIPRYGETFLFWIRSEPRICVSDVQMVKQILSNKSGFFHKMEVPPSVLSLFGKGLVLVEGEEWERHRRVVNPAFAIDKLKLLTKTMAECTKTMIDAWLYETNTEQDRRKEIDVAERFQELTADVISHTAFGSSYKEGKEVFLAQRKLQFLVAASFLKLTFPGSKYYPTKNNLQKWKLERIIRNTLISIIKSRLDSKDGSGFGNDLLGLMLEASRVQDNELLSMNEIIDECKTFFFAGQETTSHLLAWAMFLLSSNQDWQERVRDEVIEYCGNEIPNPEMLSKLKLVTMVLLETLRLYGPIVLLGRKTAKDISFRNINIPKDTNLMIPIAMIHRNMKLWGADANEFNPLRFENGVSKAATHPNALLSFSIGPRACIGQNFAMLEAKMVLAMILQQFQFTLSPKYKHAPVDVITLQPKFGLPIILKPLLIGIHSMDLVLGALLVVFITILGRILQQIWRPYAIAKFLKKQGVSGPGYRFGSGSIEEFKKLNQATDDLVLDNHCHDITKTIRVYYNKWFSQFGKTFLYWNGTKPQLCISDMEMVKEVLEDKVGLFSKMKLPPTVLALLGNGLVSVEGDDWVRHRKVLNPAFAIDKLKFLTRAMADCTKALIEEWHYRISQEQDRQKEIEVEVSANFHELATNVIAHTTFGNDHKEGKEVFLAQRKFLAASSFGSLNIPGSKYYPTKENLQKWKLEKVIRNTLTSIIKSRLDSKKGSGLGTDLLGLMLDTSQVQHNKILSIDEIIDECKTFFFAGQETTSLLLTWTMFLLSTNRDWQEKLREEVIQHCGNEIPNAQMLSKLKLVNMVLLEALRLYSPIVLLGRETAKDSTLGNIKIPKGVALMIPIATIHRDKKLWGADSNEFNPLRFENGVSKAATHPNAFLPFSITPRSCIGQNFAMLEAKMVLAMILQQFSFVLSPKYKHAPHEIVVVLHPKFGLPIILRPLHV</sequence>
<evidence type="ECO:0000256" key="9">
    <source>
        <dbReference type="ARBA" id="ARBA00023033"/>
    </source>
</evidence>
<keyword evidence="13" id="KW-1185">Reference proteome</keyword>
<keyword evidence="9" id="KW-0503">Monooxygenase</keyword>
<dbReference type="Gene3D" id="1.10.630.10">
    <property type="entry name" value="Cytochrome P450"/>
    <property type="match status" value="2"/>
</dbReference>
<dbReference type="Pfam" id="PF00067">
    <property type="entry name" value="p450"/>
    <property type="match status" value="2"/>
</dbReference>
<evidence type="ECO:0000256" key="4">
    <source>
        <dbReference type="ARBA" id="ARBA00022692"/>
    </source>
</evidence>
<keyword evidence="7" id="KW-0560">Oxidoreductase</keyword>
<accession>A0A8J5KRY1</accession>
<reference evidence="12 13" key="1">
    <citation type="submission" date="2020-08" db="EMBL/GenBank/DDBJ databases">
        <title>Plant Genome Project.</title>
        <authorList>
            <person name="Zhang R.-G."/>
        </authorList>
    </citation>
    <scope>NUCLEOTIDE SEQUENCE [LARGE SCALE GENOMIC DNA]</scope>
    <source>
        <tissue evidence="12">Rhizome</tissue>
    </source>
</reference>
<organism evidence="12 13">
    <name type="scientific">Zingiber officinale</name>
    <name type="common">Ginger</name>
    <name type="synonym">Amomum zingiber</name>
    <dbReference type="NCBI Taxonomy" id="94328"/>
    <lineage>
        <taxon>Eukaryota</taxon>
        <taxon>Viridiplantae</taxon>
        <taxon>Streptophyta</taxon>
        <taxon>Embryophyta</taxon>
        <taxon>Tracheophyta</taxon>
        <taxon>Spermatophyta</taxon>
        <taxon>Magnoliopsida</taxon>
        <taxon>Liliopsida</taxon>
        <taxon>Zingiberales</taxon>
        <taxon>Zingiberaceae</taxon>
        <taxon>Zingiber</taxon>
    </lineage>
</organism>
<dbReference type="PRINTS" id="PR00385">
    <property type="entry name" value="P450"/>
</dbReference>
<gene>
    <name evidence="12" type="ORF">ZIOFF_045643</name>
</gene>
<dbReference type="InterPro" id="IPR017972">
    <property type="entry name" value="Cyt_P450_CS"/>
</dbReference>
<keyword evidence="4" id="KW-0812">Transmembrane</keyword>
<keyword evidence="10" id="KW-0472">Membrane</keyword>
<dbReference type="FunFam" id="1.10.630.10:FF:000029">
    <property type="entry name" value="Cytochrome P450 734A1"/>
    <property type="match status" value="2"/>
</dbReference>
<dbReference type="PANTHER" id="PTHR24282">
    <property type="entry name" value="CYTOCHROME P450 FAMILY MEMBER"/>
    <property type="match status" value="1"/>
</dbReference>